<reference evidence="3" key="3">
    <citation type="submission" date="2018-07" db="EMBL/GenBank/DDBJ databases">
        <authorList>
            <person name="Quirk P.G."/>
            <person name="Krulwich T.A."/>
        </authorList>
    </citation>
    <scope>NUCLEOTIDE SEQUENCE</scope>
    <source>
        <strain evidence="3">CCRI-19302</strain>
    </source>
</reference>
<comment type="caution">
    <text evidence="3">The sequence shown here is derived from an EMBL/GenBank/DDBJ whole genome shotgun (WGS) entry which is preliminary data.</text>
</comment>
<dbReference type="OrthoDB" id="9995802at2"/>
<proteinExistence type="predicted"/>
<dbReference type="Proteomes" id="UP000216411">
    <property type="component" value="Unassembled WGS sequence"/>
</dbReference>
<organism evidence="3 4">
    <name type="scientific">Lachnotalea glycerini</name>
    <dbReference type="NCBI Taxonomy" id="1763509"/>
    <lineage>
        <taxon>Bacteria</taxon>
        <taxon>Bacillati</taxon>
        <taxon>Bacillota</taxon>
        <taxon>Clostridia</taxon>
        <taxon>Lachnospirales</taxon>
        <taxon>Lachnospiraceae</taxon>
        <taxon>Lachnotalea</taxon>
    </lineage>
</organism>
<dbReference type="EMBL" id="QICS01000001">
    <property type="protein sequence ID" value="PXV96103.1"/>
    <property type="molecule type" value="Genomic_DNA"/>
</dbReference>
<protein>
    <recommendedName>
        <fullName evidence="6">GOLD domain-containing protein</fullName>
    </recommendedName>
</protein>
<accession>A0A255I7R1</accession>
<reference evidence="3 4" key="1">
    <citation type="journal article" date="2017" name="Genome Announc.">
        <title>Draft Genome Sequence of a Sporulating and Motile Strain of Lachnotalea glycerini Isolated from Water in Quebec City, Canada.</title>
        <authorList>
            <person name="Maheux A.F."/>
            <person name="Boudreau D.K."/>
            <person name="Berube E."/>
            <person name="Boissinot M."/>
            <person name="Raymond F."/>
            <person name="Brodeur S."/>
            <person name="Corbeil J."/>
            <person name="Isabel S."/>
            <person name="Omar R.F."/>
            <person name="Bergeron M.G."/>
        </authorList>
    </citation>
    <scope>NUCLEOTIDE SEQUENCE [LARGE SCALE GENOMIC DNA]</scope>
    <source>
        <strain evidence="3 4">CCRI-19302</strain>
    </source>
</reference>
<dbReference type="AlphaFoldDB" id="A0A255I7R1"/>
<dbReference type="Proteomes" id="UP000247523">
    <property type="component" value="Unassembled WGS sequence"/>
</dbReference>
<dbReference type="EMBL" id="NOKA02000073">
    <property type="protein sequence ID" value="RDY29067.1"/>
    <property type="molecule type" value="Genomic_DNA"/>
</dbReference>
<sequence>MKKNTLITALLIASTITFMPMHSYASSTAFNPGSGSAQELYQLNSKDTSIYWRIPSKTAYTKYVSCKAGQTLGVGVTLADSSAKARIGVIDPDGTYHTKSIEGFGFFQYEISSSGTYEIYCKNNDSYDFDVVVNYSLN</sequence>
<evidence type="ECO:0000313" key="3">
    <source>
        <dbReference type="EMBL" id="RDY29067.1"/>
    </source>
</evidence>
<reference evidence="2 5" key="2">
    <citation type="submission" date="2018-05" db="EMBL/GenBank/DDBJ databases">
        <title>Genomic Encyclopedia of Type Strains, Phase IV (KMG-IV): sequencing the most valuable type-strain genomes for metagenomic binning, comparative biology and taxonomic classification.</title>
        <authorList>
            <person name="Goeker M."/>
        </authorList>
    </citation>
    <scope>NUCLEOTIDE SEQUENCE [LARGE SCALE GENOMIC DNA]</scope>
    <source>
        <strain evidence="2 5">DSM 28816</strain>
    </source>
</reference>
<keyword evidence="4" id="KW-1185">Reference proteome</keyword>
<evidence type="ECO:0000313" key="4">
    <source>
        <dbReference type="Proteomes" id="UP000216411"/>
    </source>
</evidence>
<evidence type="ECO:0008006" key="6">
    <source>
        <dbReference type="Google" id="ProtNLM"/>
    </source>
</evidence>
<evidence type="ECO:0000313" key="5">
    <source>
        <dbReference type="Proteomes" id="UP000247523"/>
    </source>
</evidence>
<feature type="chain" id="PRO_5036033794" description="GOLD domain-containing protein" evidence="1">
    <location>
        <begin position="26"/>
        <end position="138"/>
    </location>
</feature>
<dbReference type="Gene3D" id="2.60.120.380">
    <property type="match status" value="1"/>
</dbReference>
<keyword evidence="1" id="KW-0732">Signal</keyword>
<dbReference type="RefSeq" id="WP_094378692.1">
    <property type="nucleotide sequence ID" value="NZ_NOKA02000073.1"/>
</dbReference>
<gene>
    <name evidence="2" type="ORF">C8E03_101736</name>
    <name evidence="3" type="ORF">CG710_018855</name>
</gene>
<name>A0A255I7R1_9FIRM</name>
<feature type="signal peptide" evidence="1">
    <location>
        <begin position="1"/>
        <end position="25"/>
    </location>
</feature>
<evidence type="ECO:0000256" key="1">
    <source>
        <dbReference type="SAM" id="SignalP"/>
    </source>
</evidence>
<evidence type="ECO:0000313" key="2">
    <source>
        <dbReference type="EMBL" id="PXV96103.1"/>
    </source>
</evidence>